<keyword evidence="9" id="KW-1185">Reference proteome</keyword>
<accession>A0A810L895</accession>
<comment type="similarity">
    <text evidence="1">Belongs to the sigma-70 factor family. ECF subfamily.</text>
</comment>
<evidence type="ECO:0000256" key="1">
    <source>
        <dbReference type="ARBA" id="ARBA00010641"/>
    </source>
</evidence>
<evidence type="ECO:0000256" key="5">
    <source>
        <dbReference type="ARBA" id="ARBA00023163"/>
    </source>
</evidence>
<evidence type="ECO:0000256" key="2">
    <source>
        <dbReference type="ARBA" id="ARBA00023015"/>
    </source>
</evidence>
<keyword evidence="4" id="KW-0238">DNA-binding</keyword>
<dbReference type="SUPFAM" id="SSF88659">
    <property type="entry name" value="Sigma3 and sigma4 domains of RNA polymerase sigma factors"/>
    <property type="match status" value="1"/>
</dbReference>
<keyword evidence="5" id="KW-0804">Transcription</keyword>
<dbReference type="InterPro" id="IPR039425">
    <property type="entry name" value="RNA_pol_sigma-70-like"/>
</dbReference>
<evidence type="ECO:0000256" key="3">
    <source>
        <dbReference type="ARBA" id="ARBA00023082"/>
    </source>
</evidence>
<evidence type="ECO:0000259" key="6">
    <source>
        <dbReference type="Pfam" id="PF04542"/>
    </source>
</evidence>
<dbReference type="AlphaFoldDB" id="A0A810L895"/>
<dbReference type="OrthoDB" id="3692620at2"/>
<dbReference type="Proteomes" id="UP000680750">
    <property type="component" value="Chromosome"/>
</dbReference>
<keyword evidence="2" id="KW-0805">Transcription regulation</keyword>
<evidence type="ECO:0000313" key="9">
    <source>
        <dbReference type="Proteomes" id="UP000680750"/>
    </source>
</evidence>
<dbReference type="NCBIfam" id="TIGR02983">
    <property type="entry name" value="SigE-fam_strep"/>
    <property type="match status" value="1"/>
</dbReference>
<feature type="domain" description="RNA polymerase sigma factor 70 region 4 type 2" evidence="7">
    <location>
        <begin position="100"/>
        <end position="151"/>
    </location>
</feature>
<dbReference type="SUPFAM" id="SSF88946">
    <property type="entry name" value="Sigma2 domain of RNA polymerase sigma factors"/>
    <property type="match status" value="1"/>
</dbReference>
<organism evidence="8 9">
    <name type="scientific">Actinocatenispora sera</name>
    <dbReference type="NCBI Taxonomy" id="390989"/>
    <lineage>
        <taxon>Bacteria</taxon>
        <taxon>Bacillati</taxon>
        <taxon>Actinomycetota</taxon>
        <taxon>Actinomycetes</taxon>
        <taxon>Micromonosporales</taxon>
        <taxon>Micromonosporaceae</taxon>
        <taxon>Actinocatenispora</taxon>
    </lineage>
</organism>
<evidence type="ECO:0000259" key="7">
    <source>
        <dbReference type="Pfam" id="PF08281"/>
    </source>
</evidence>
<dbReference type="InterPro" id="IPR013325">
    <property type="entry name" value="RNA_pol_sigma_r2"/>
</dbReference>
<dbReference type="InterPro" id="IPR014284">
    <property type="entry name" value="RNA_pol_sigma-70_dom"/>
</dbReference>
<protein>
    <submittedName>
        <fullName evidence="8">DNA-directed RNA polymerase sigma-70 factor</fullName>
    </submittedName>
</protein>
<dbReference type="Pfam" id="PF04542">
    <property type="entry name" value="Sigma70_r2"/>
    <property type="match status" value="1"/>
</dbReference>
<dbReference type="Gene3D" id="1.10.10.10">
    <property type="entry name" value="Winged helix-like DNA-binding domain superfamily/Winged helix DNA-binding domain"/>
    <property type="match status" value="1"/>
</dbReference>
<feature type="domain" description="RNA polymerase sigma-70 region 2" evidence="6">
    <location>
        <begin position="15"/>
        <end position="73"/>
    </location>
</feature>
<name>A0A810L895_9ACTN</name>
<dbReference type="GO" id="GO:0003677">
    <property type="term" value="F:DNA binding"/>
    <property type="evidence" value="ECO:0007669"/>
    <property type="project" value="UniProtKB-KW"/>
</dbReference>
<keyword evidence="3" id="KW-0731">Sigma factor</keyword>
<dbReference type="EMBL" id="AP023354">
    <property type="protein sequence ID" value="BCJ31457.1"/>
    <property type="molecule type" value="Genomic_DNA"/>
</dbReference>
<dbReference type="GO" id="GO:0000428">
    <property type="term" value="C:DNA-directed RNA polymerase complex"/>
    <property type="evidence" value="ECO:0007669"/>
    <property type="project" value="UniProtKB-KW"/>
</dbReference>
<dbReference type="PANTHER" id="PTHR43133">
    <property type="entry name" value="RNA POLYMERASE ECF-TYPE SIGMA FACTO"/>
    <property type="match status" value="1"/>
</dbReference>
<sequence length="172" mass="19192">MEKLDGFTEFVAVRLPALTRFGFALTGDHQLAEDLVQTALFRLAQRWARVDEPQAYARRIMINESTSWRRRRRVQESPLAAAGDPAAAVEVAESVTRRETFIAALRMLTPKQRAVLALRYYEDLSEVDTAAVLGCSVGTVKSRTHQAIRRLRELAPGLAIGTGRSLAEEVVR</sequence>
<evidence type="ECO:0000313" key="8">
    <source>
        <dbReference type="EMBL" id="BCJ31457.1"/>
    </source>
</evidence>
<reference evidence="8" key="1">
    <citation type="submission" date="2020-08" db="EMBL/GenBank/DDBJ databases">
        <title>Whole genome shotgun sequence of Actinocatenispora sera NBRC 101916.</title>
        <authorList>
            <person name="Komaki H."/>
            <person name="Tamura T."/>
        </authorList>
    </citation>
    <scope>NUCLEOTIDE SEQUENCE</scope>
    <source>
        <strain evidence="8">NBRC 101916</strain>
    </source>
</reference>
<dbReference type="RefSeq" id="WP_030444250.1">
    <property type="nucleotide sequence ID" value="NZ_AP023354.1"/>
</dbReference>
<dbReference type="CDD" id="cd06171">
    <property type="entry name" value="Sigma70_r4"/>
    <property type="match status" value="1"/>
</dbReference>
<proteinExistence type="inferred from homology"/>
<keyword evidence="8" id="KW-0240">DNA-directed RNA polymerase</keyword>
<gene>
    <name evidence="8" type="ORF">Asera_55650</name>
</gene>
<dbReference type="NCBIfam" id="TIGR02937">
    <property type="entry name" value="sigma70-ECF"/>
    <property type="match status" value="1"/>
</dbReference>
<dbReference type="InterPro" id="IPR014325">
    <property type="entry name" value="RNA_pol_sigma-E_actinobac"/>
</dbReference>
<dbReference type="InterPro" id="IPR007627">
    <property type="entry name" value="RNA_pol_sigma70_r2"/>
</dbReference>
<evidence type="ECO:0000256" key="4">
    <source>
        <dbReference type="ARBA" id="ARBA00023125"/>
    </source>
</evidence>
<dbReference type="KEGG" id="aser:Asera_55650"/>
<dbReference type="Gene3D" id="1.10.1740.10">
    <property type="match status" value="1"/>
</dbReference>
<dbReference type="Pfam" id="PF08281">
    <property type="entry name" value="Sigma70_r4_2"/>
    <property type="match status" value="1"/>
</dbReference>
<dbReference type="GO" id="GO:0016987">
    <property type="term" value="F:sigma factor activity"/>
    <property type="evidence" value="ECO:0007669"/>
    <property type="project" value="UniProtKB-KW"/>
</dbReference>
<dbReference type="GO" id="GO:0006352">
    <property type="term" value="P:DNA-templated transcription initiation"/>
    <property type="evidence" value="ECO:0007669"/>
    <property type="project" value="InterPro"/>
</dbReference>
<dbReference type="InterPro" id="IPR013249">
    <property type="entry name" value="RNA_pol_sigma70_r4_t2"/>
</dbReference>
<dbReference type="PANTHER" id="PTHR43133:SF50">
    <property type="entry name" value="ECF RNA POLYMERASE SIGMA FACTOR SIGM"/>
    <property type="match status" value="1"/>
</dbReference>
<dbReference type="InterPro" id="IPR036388">
    <property type="entry name" value="WH-like_DNA-bd_sf"/>
</dbReference>
<dbReference type="InterPro" id="IPR013324">
    <property type="entry name" value="RNA_pol_sigma_r3/r4-like"/>
</dbReference>